<dbReference type="InterPro" id="IPR009003">
    <property type="entry name" value="Peptidase_S1_PA"/>
</dbReference>
<dbReference type="Gene3D" id="2.40.10.10">
    <property type="entry name" value="Trypsin-like serine proteases"/>
    <property type="match status" value="2"/>
</dbReference>
<evidence type="ECO:0000313" key="6">
    <source>
        <dbReference type="Proteomes" id="UP000826234"/>
    </source>
</evidence>
<name>A0ABQ7THH2_PHRPL</name>
<organism evidence="5 6">
    <name type="scientific">Phrynosoma platyrhinos</name>
    <name type="common">Desert horned lizard</name>
    <dbReference type="NCBI Taxonomy" id="52577"/>
    <lineage>
        <taxon>Eukaryota</taxon>
        <taxon>Metazoa</taxon>
        <taxon>Chordata</taxon>
        <taxon>Craniata</taxon>
        <taxon>Vertebrata</taxon>
        <taxon>Euteleostomi</taxon>
        <taxon>Lepidosauria</taxon>
        <taxon>Squamata</taxon>
        <taxon>Bifurcata</taxon>
        <taxon>Unidentata</taxon>
        <taxon>Episquamata</taxon>
        <taxon>Toxicofera</taxon>
        <taxon>Iguania</taxon>
        <taxon>Phrynosomatidae</taxon>
        <taxon>Phrynosomatinae</taxon>
        <taxon>Phrynosoma</taxon>
    </lineage>
</organism>
<keyword evidence="2" id="KW-1015">Disulfide bond</keyword>
<dbReference type="PANTHER" id="PTHR24252:SF21">
    <property type="entry name" value="TRANSMEMBRANE SERINE PROTEASE 12"/>
    <property type="match status" value="1"/>
</dbReference>
<dbReference type="EMBL" id="JAIPUX010000439">
    <property type="protein sequence ID" value="KAH0629215.1"/>
    <property type="molecule type" value="Genomic_DNA"/>
</dbReference>
<reference evidence="5 6" key="1">
    <citation type="journal article" date="2022" name="Gigascience">
        <title>A chromosome-level genome assembly and annotation of the desert horned lizard, Phrynosoma platyrhinos, provides insight into chromosomal rearrangements among reptiles.</title>
        <authorList>
            <person name="Koochekian N."/>
            <person name="Ascanio A."/>
            <person name="Farleigh K."/>
            <person name="Card D.C."/>
            <person name="Schield D.R."/>
            <person name="Castoe T.A."/>
            <person name="Jezkova T."/>
        </authorList>
    </citation>
    <scope>NUCLEOTIDE SEQUENCE [LARGE SCALE GENOMIC DNA]</scope>
    <source>
        <strain evidence="5">NK-2021</strain>
    </source>
</reference>
<dbReference type="Pfam" id="PF00089">
    <property type="entry name" value="Trypsin"/>
    <property type="match status" value="1"/>
</dbReference>
<feature type="chain" id="PRO_5046221561" description="Peptidase S1 domain-containing protein" evidence="3">
    <location>
        <begin position="30"/>
        <end position="118"/>
    </location>
</feature>
<keyword evidence="3" id="KW-0732">Signal</keyword>
<dbReference type="InterPro" id="IPR001254">
    <property type="entry name" value="Trypsin_dom"/>
</dbReference>
<comment type="similarity">
    <text evidence="1">Belongs to the peptidase S1 family. Snake venom subfamily.</text>
</comment>
<dbReference type="PANTHER" id="PTHR24252">
    <property type="entry name" value="ACROSIN-RELATED"/>
    <property type="match status" value="1"/>
</dbReference>
<evidence type="ECO:0000256" key="2">
    <source>
        <dbReference type="ARBA" id="ARBA00023157"/>
    </source>
</evidence>
<dbReference type="PROSITE" id="PS00134">
    <property type="entry name" value="TRYPSIN_HIS"/>
    <property type="match status" value="1"/>
</dbReference>
<accession>A0ABQ7THH2</accession>
<comment type="caution">
    <text evidence="5">The sequence shown here is derived from an EMBL/GenBank/DDBJ whole genome shotgun (WGS) entry which is preliminary data.</text>
</comment>
<feature type="domain" description="Peptidase S1" evidence="4">
    <location>
        <begin position="52"/>
        <end position="108"/>
    </location>
</feature>
<sequence length="118" mass="13046">MRWRRLRSPAASFWALVALVAKAPPTVLCAKNATNECGKRMIGNKIATDPRIIGGHDAQPGAWPWQVSLQIYRAGVGYVHVCAGSLISNYSVLTAAHCIRRRMYVLFKSRSFSLTCLV</sequence>
<dbReference type="SUPFAM" id="SSF50494">
    <property type="entry name" value="Trypsin-like serine proteases"/>
    <property type="match status" value="1"/>
</dbReference>
<feature type="signal peptide" evidence="3">
    <location>
        <begin position="1"/>
        <end position="29"/>
    </location>
</feature>
<dbReference type="Proteomes" id="UP000826234">
    <property type="component" value="Unassembled WGS sequence"/>
</dbReference>
<dbReference type="InterPro" id="IPR018114">
    <property type="entry name" value="TRYPSIN_HIS"/>
</dbReference>
<dbReference type="InterPro" id="IPR043504">
    <property type="entry name" value="Peptidase_S1_PA_chymotrypsin"/>
</dbReference>
<gene>
    <name evidence="5" type="ORF">JD844_011112</name>
</gene>
<evidence type="ECO:0000313" key="5">
    <source>
        <dbReference type="EMBL" id="KAH0629215.1"/>
    </source>
</evidence>
<evidence type="ECO:0000256" key="1">
    <source>
        <dbReference type="ARBA" id="ARBA00009228"/>
    </source>
</evidence>
<proteinExistence type="inferred from homology"/>
<keyword evidence="6" id="KW-1185">Reference proteome</keyword>
<protein>
    <recommendedName>
        <fullName evidence="4">Peptidase S1 domain-containing protein</fullName>
    </recommendedName>
</protein>
<evidence type="ECO:0000259" key="4">
    <source>
        <dbReference type="Pfam" id="PF00089"/>
    </source>
</evidence>
<evidence type="ECO:0000256" key="3">
    <source>
        <dbReference type="SAM" id="SignalP"/>
    </source>
</evidence>